<protein>
    <recommendedName>
        <fullName evidence="6">long-chain-fatty-acid--CoA ligase</fullName>
        <ecNumber evidence="6">6.2.1.3</ecNumber>
    </recommendedName>
</protein>
<gene>
    <name evidence="11" type="primary">ACSL4_5</name>
    <name evidence="11" type="ORF">DERP_007882</name>
</gene>
<evidence type="ECO:0000256" key="5">
    <source>
        <dbReference type="ARBA" id="ARBA00022840"/>
    </source>
</evidence>
<dbReference type="Gene3D" id="3.40.50.12780">
    <property type="entry name" value="N-terminal domain of ligase-like"/>
    <property type="match status" value="1"/>
</dbReference>
<keyword evidence="9" id="KW-0472">Membrane</keyword>
<evidence type="ECO:0000256" key="4">
    <source>
        <dbReference type="ARBA" id="ARBA00022832"/>
    </source>
</evidence>
<dbReference type="PANTHER" id="PTHR43272">
    <property type="entry name" value="LONG-CHAIN-FATTY-ACID--COA LIGASE"/>
    <property type="match status" value="1"/>
</dbReference>
<dbReference type="EMBL" id="NJHN03000121">
    <property type="protein sequence ID" value="KAH9413406.1"/>
    <property type="molecule type" value="Genomic_DNA"/>
</dbReference>
<feature type="compositionally biased region" description="Low complexity" evidence="8">
    <location>
        <begin position="52"/>
        <end position="97"/>
    </location>
</feature>
<organism evidence="11 12">
    <name type="scientific">Dermatophagoides pteronyssinus</name>
    <name type="common">European house dust mite</name>
    <dbReference type="NCBI Taxonomy" id="6956"/>
    <lineage>
        <taxon>Eukaryota</taxon>
        <taxon>Metazoa</taxon>
        <taxon>Ecdysozoa</taxon>
        <taxon>Arthropoda</taxon>
        <taxon>Chelicerata</taxon>
        <taxon>Arachnida</taxon>
        <taxon>Acari</taxon>
        <taxon>Acariformes</taxon>
        <taxon>Sarcoptiformes</taxon>
        <taxon>Astigmata</taxon>
        <taxon>Psoroptidia</taxon>
        <taxon>Analgoidea</taxon>
        <taxon>Pyroglyphidae</taxon>
        <taxon>Dermatophagoidinae</taxon>
        <taxon>Dermatophagoides</taxon>
    </lineage>
</organism>
<comment type="caution">
    <text evidence="11">The sequence shown here is derived from an EMBL/GenBank/DDBJ whole genome shotgun (WGS) entry which is preliminary data.</text>
</comment>
<reference evidence="11 12" key="1">
    <citation type="journal article" date="2018" name="J. Allergy Clin. Immunol.">
        <title>High-quality assembly of Dermatophagoides pteronyssinus genome and transcriptome reveals a wide range of novel allergens.</title>
        <authorList>
            <person name="Liu X.Y."/>
            <person name="Yang K.Y."/>
            <person name="Wang M.Q."/>
            <person name="Kwok J.S."/>
            <person name="Zeng X."/>
            <person name="Yang Z."/>
            <person name="Xiao X.J."/>
            <person name="Lau C.P."/>
            <person name="Li Y."/>
            <person name="Huang Z.M."/>
            <person name="Ba J.G."/>
            <person name="Yim A.K."/>
            <person name="Ouyang C.Y."/>
            <person name="Ngai S.M."/>
            <person name="Chan T.F."/>
            <person name="Leung E.L."/>
            <person name="Liu L."/>
            <person name="Liu Z.G."/>
            <person name="Tsui S.K."/>
        </authorList>
    </citation>
    <scope>NUCLEOTIDE SEQUENCE [LARGE SCALE GENOMIC DNA]</scope>
    <source>
        <strain evidence="11">Derp</strain>
    </source>
</reference>
<name>A0ABQ8ISV8_DERPT</name>
<feature type="compositionally biased region" description="Low complexity" evidence="8">
    <location>
        <begin position="144"/>
        <end position="161"/>
    </location>
</feature>
<dbReference type="InterPro" id="IPR042099">
    <property type="entry name" value="ANL_N_sf"/>
</dbReference>
<keyword evidence="4" id="KW-0443">Lipid metabolism</keyword>
<proteinExistence type="inferred from homology"/>
<feature type="region of interest" description="Disordered" evidence="8">
    <location>
        <begin position="1"/>
        <end position="26"/>
    </location>
</feature>
<keyword evidence="3" id="KW-0547">Nucleotide-binding</keyword>
<comment type="similarity">
    <text evidence="1">Belongs to the ATP-dependent AMP-binding enzyme family.</text>
</comment>
<dbReference type="InterPro" id="IPR020845">
    <property type="entry name" value="AMP-binding_CS"/>
</dbReference>
<evidence type="ECO:0000313" key="11">
    <source>
        <dbReference type="EMBL" id="KAH9413406.1"/>
    </source>
</evidence>
<sequence length="915" mass="101936">MTASSTPDLTTTSTPTSSPPSTTFVMNGTTTTTTTNEQLSTTAVIMNGTGTKSSSISTDSINNNNNNNIEKSNNKNFSNIPNGHHNSNSSTTMLMSNGGRKIHSTTKMLNGELSNYNDNNDDEKIITKSNIDSPPETPLPAAPSSPNLSSTAVSSSSSSSSAHTIPTGPSAFKVPADITVKLLKGLFILLVHLIVTLYTLITWPIYYYVQRPFEVVEKSKQIRSKQMNPEDPKSPWVGEFPEKWPFVLDKCEKIDDLCEYIGEYFSLKNRALGSRRVLKEFVVLGPDGKTPLRIDGRTVKKRELSDYEWITFEKMIERKNNIARGFHLAGIKRNEPIVILCETCAEYFMVELAIARSGNVQVNVFATLGDSGIAHAIRETNSKYIFTSWELLPKVRSIISHYDFGINKVIYINRRVEQTTEEMDKEAAELIKPIGSTEFVSLETIENDGQTRGDEVEDQCRPIGKDEISYIMYTSGTTGIPKGVQATSSQMIHLMRTILPVLKNAIGRAHEEMYVAYLPQAHIFEATCEFLALALGAPLGFANPFTLTDSAPGLAPGTESDLRLLKPTIMIAVPLVLERMRKEIYTKLEARSPISSPLFNYLMDYKIRWTQKGYKTPVVNKLLCKKIREQFGGQLHLLILGGAPLSASLQALIKAALNVTLVQGYGMTETLGACICMDEDDLSYGRCGRPLYGVHAKLDDWTEGDYRVTDKPYPRGELVIGSKANSLGYLMKPEMTAELYEKDDQLDITWFRTGDIAEIHPDGTFKIIDRKKDLVKLANGEYFSLGKIESILKNCSYIDNICVFGNALANYLVALIIPNANRFGRLAKSYRVPRSEATNDERLKKIVLKSLRESGLKNGLKKAEIPTKIQILSDEWTPDNGMLTAAMKLKRSMIKTKYSSIIEELFHDPEKDTKQ</sequence>
<evidence type="ECO:0000256" key="9">
    <source>
        <dbReference type="SAM" id="Phobius"/>
    </source>
</evidence>
<evidence type="ECO:0000259" key="10">
    <source>
        <dbReference type="Pfam" id="PF00501"/>
    </source>
</evidence>
<keyword evidence="2 11" id="KW-0436">Ligase</keyword>
<dbReference type="GO" id="GO:0016874">
    <property type="term" value="F:ligase activity"/>
    <property type="evidence" value="ECO:0007669"/>
    <property type="project" value="UniProtKB-KW"/>
</dbReference>
<reference evidence="11 12" key="2">
    <citation type="journal article" date="2022" name="Mol. Biol. Evol.">
        <title>Comparative Genomics Reveals Insights into the Divergent Evolution of Astigmatic Mites and Household Pest Adaptations.</title>
        <authorList>
            <person name="Xiong Q."/>
            <person name="Wan A.T."/>
            <person name="Liu X."/>
            <person name="Fung C.S."/>
            <person name="Xiao X."/>
            <person name="Malainual N."/>
            <person name="Hou J."/>
            <person name="Wang L."/>
            <person name="Wang M."/>
            <person name="Yang K.Y."/>
            <person name="Cui Y."/>
            <person name="Leung E.L."/>
            <person name="Nong W."/>
            <person name="Shin S.K."/>
            <person name="Au S.W."/>
            <person name="Jeong K.Y."/>
            <person name="Chew F.T."/>
            <person name="Hui J.H."/>
            <person name="Leung T.F."/>
            <person name="Tungtrongchitr A."/>
            <person name="Zhong N."/>
            <person name="Liu Z."/>
            <person name="Tsui S.K."/>
        </authorList>
    </citation>
    <scope>NUCLEOTIDE SEQUENCE [LARGE SCALE GENOMIC DNA]</scope>
    <source>
        <strain evidence="11">Derp</strain>
    </source>
</reference>
<dbReference type="PANTHER" id="PTHR43272:SF83">
    <property type="entry name" value="ACYL-COA SYNTHETASE LONG-CHAIN, ISOFORM J"/>
    <property type="match status" value="1"/>
</dbReference>
<keyword evidence="4" id="KW-0276">Fatty acid metabolism</keyword>
<dbReference type="InterPro" id="IPR000873">
    <property type="entry name" value="AMP-dep_synth/lig_dom"/>
</dbReference>
<evidence type="ECO:0000313" key="12">
    <source>
        <dbReference type="Proteomes" id="UP000887458"/>
    </source>
</evidence>
<evidence type="ECO:0000256" key="6">
    <source>
        <dbReference type="ARBA" id="ARBA00026121"/>
    </source>
</evidence>
<evidence type="ECO:0000256" key="3">
    <source>
        <dbReference type="ARBA" id="ARBA00022741"/>
    </source>
</evidence>
<evidence type="ECO:0000256" key="7">
    <source>
        <dbReference type="ARBA" id="ARBA00036813"/>
    </source>
</evidence>
<dbReference type="SUPFAM" id="SSF56801">
    <property type="entry name" value="Acetyl-CoA synthetase-like"/>
    <property type="match status" value="1"/>
</dbReference>
<keyword evidence="5" id="KW-0067">ATP-binding</keyword>
<feature type="domain" description="AMP-dependent synthetase/ligase" evidence="10">
    <location>
        <begin position="300"/>
        <end position="730"/>
    </location>
</feature>
<dbReference type="EC" id="6.2.1.3" evidence="6"/>
<feature type="region of interest" description="Disordered" evidence="8">
    <location>
        <begin position="50"/>
        <end position="98"/>
    </location>
</feature>
<evidence type="ECO:0000256" key="8">
    <source>
        <dbReference type="SAM" id="MobiDB-lite"/>
    </source>
</evidence>
<accession>A0ABQ8ISV8</accession>
<comment type="catalytic activity">
    <reaction evidence="7">
        <text>a long-chain fatty acid + ATP + CoA = a long-chain fatty acyl-CoA + AMP + diphosphate</text>
        <dbReference type="Rhea" id="RHEA:15421"/>
        <dbReference type="ChEBI" id="CHEBI:30616"/>
        <dbReference type="ChEBI" id="CHEBI:33019"/>
        <dbReference type="ChEBI" id="CHEBI:57287"/>
        <dbReference type="ChEBI" id="CHEBI:57560"/>
        <dbReference type="ChEBI" id="CHEBI:83139"/>
        <dbReference type="ChEBI" id="CHEBI:456215"/>
        <dbReference type="EC" id="6.2.1.3"/>
    </reaction>
</comment>
<dbReference type="Pfam" id="PF00501">
    <property type="entry name" value="AMP-binding"/>
    <property type="match status" value="1"/>
</dbReference>
<feature type="transmembrane region" description="Helical" evidence="9">
    <location>
        <begin position="186"/>
        <end position="209"/>
    </location>
</feature>
<feature type="region of interest" description="Disordered" evidence="8">
    <location>
        <begin position="111"/>
        <end position="166"/>
    </location>
</feature>
<keyword evidence="12" id="KW-1185">Reference proteome</keyword>
<keyword evidence="9" id="KW-0812">Transmembrane</keyword>
<evidence type="ECO:0000256" key="2">
    <source>
        <dbReference type="ARBA" id="ARBA00022598"/>
    </source>
</evidence>
<dbReference type="Proteomes" id="UP000887458">
    <property type="component" value="Unassembled WGS sequence"/>
</dbReference>
<dbReference type="PROSITE" id="PS00455">
    <property type="entry name" value="AMP_BINDING"/>
    <property type="match status" value="1"/>
</dbReference>
<evidence type="ECO:0000256" key="1">
    <source>
        <dbReference type="ARBA" id="ARBA00006432"/>
    </source>
</evidence>
<keyword evidence="9" id="KW-1133">Transmembrane helix</keyword>